<organism evidence="4 5">
    <name type="scientific">Marinobacter fuscus</name>
    <dbReference type="NCBI Taxonomy" id="2109942"/>
    <lineage>
        <taxon>Bacteria</taxon>
        <taxon>Pseudomonadati</taxon>
        <taxon>Pseudomonadota</taxon>
        <taxon>Gammaproteobacteria</taxon>
        <taxon>Pseudomonadales</taxon>
        <taxon>Marinobacteraceae</taxon>
        <taxon>Marinobacter</taxon>
    </lineage>
</organism>
<evidence type="ECO:0000259" key="3">
    <source>
        <dbReference type="PROSITE" id="PS50206"/>
    </source>
</evidence>
<keyword evidence="2" id="KW-0732">Signal</keyword>
<comment type="caution">
    <text evidence="4">The sequence shown here is derived from an EMBL/GenBank/DDBJ whole genome shotgun (WGS) entry which is preliminary data.</text>
</comment>
<gene>
    <name evidence="4" type="ORF">C7H09_01360</name>
</gene>
<evidence type="ECO:0000313" key="4">
    <source>
        <dbReference type="EMBL" id="PSF13289.1"/>
    </source>
</evidence>
<keyword evidence="5" id="KW-1185">Reference proteome</keyword>
<feature type="chain" id="PRO_5015474325" evidence="2">
    <location>
        <begin position="22"/>
        <end position="182"/>
    </location>
</feature>
<feature type="domain" description="Rhodanese" evidence="3">
    <location>
        <begin position="95"/>
        <end position="172"/>
    </location>
</feature>
<feature type="signal peptide" evidence="2">
    <location>
        <begin position="1"/>
        <end position="21"/>
    </location>
</feature>
<dbReference type="SUPFAM" id="SSF52821">
    <property type="entry name" value="Rhodanese/Cell cycle control phosphatase"/>
    <property type="match status" value="1"/>
</dbReference>
<dbReference type="EMBL" id="PXNP01000009">
    <property type="protein sequence ID" value="PSF13289.1"/>
    <property type="molecule type" value="Genomic_DNA"/>
</dbReference>
<dbReference type="Proteomes" id="UP000239866">
    <property type="component" value="Unassembled WGS sequence"/>
</dbReference>
<dbReference type="InterPro" id="IPR036873">
    <property type="entry name" value="Rhodanese-like_dom_sf"/>
</dbReference>
<accession>A0A2T1KT47</accession>
<dbReference type="AlphaFoldDB" id="A0A2T1KT47"/>
<dbReference type="PROSITE" id="PS50206">
    <property type="entry name" value="RHODANESE_3"/>
    <property type="match status" value="1"/>
</dbReference>
<name>A0A2T1KT47_9GAMM</name>
<evidence type="ECO:0000256" key="2">
    <source>
        <dbReference type="SAM" id="SignalP"/>
    </source>
</evidence>
<dbReference type="OrthoDB" id="7835227at2"/>
<dbReference type="Pfam" id="PF00581">
    <property type="entry name" value="Rhodanese"/>
    <property type="match status" value="1"/>
</dbReference>
<dbReference type="GO" id="GO:0016740">
    <property type="term" value="F:transferase activity"/>
    <property type="evidence" value="ECO:0007669"/>
    <property type="project" value="UniProtKB-KW"/>
</dbReference>
<protein>
    <submittedName>
        <fullName evidence="4">Sulfurtransferase</fullName>
    </submittedName>
</protein>
<evidence type="ECO:0000256" key="1">
    <source>
        <dbReference type="SAM" id="MobiDB-lite"/>
    </source>
</evidence>
<proteinExistence type="predicted"/>
<keyword evidence="4" id="KW-0808">Transferase</keyword>
<feature type="region of interest" description="Disordered" evidence="1">
    <location>
        <begin position="160"/>
        <end position="182"/>
    </location>
</feature>
<dbReference type="RefSeq" id="WP_106760863.1">
    <property type="nucleotide sequence ID" value="NZ_PXNP01000009.1"/>
</dbReference>
<dbReference type="InterPro" id="IPR001763">
    <property type="entry name" value="Rhodanese-like_dom"/>
</dbReference>
<dbReference type="Gene3D" id="3.40.250.10">
    <property type="entry name" value="Rhodanese-like domain"/>
    <property type="match status" value="1"/>
</dbReference>
<sequence length="182" mass="20247">MKTLLASAVLAFGLAATTVQAEEALAVTPQQTWQMVQEQSSDMLFIDVRDPVEIMFIGFTDAVDRNIPFQLVDRTRWNEKKGVFAMEINDGFVAQVDQALADKGLDRDSLIITMCRSGSARGKPSAEYLLERGFSNVKYVENGFQGSTVKQGEKQGMRVKNGWQNSGLPWAPKANPEKIFRP</sequence>
<evidence type="ECO:0000313" key="5">
    <source>
        <dbReference type="Proteomes" id="UP000239866"/>
    </source>
</evidence>
<reference evidence="4 5" key="1">
    <citation type="submission" date="2018-03" db="EMBL/GenBank/DDBJ databases">
        <title>Marinobacter brunus sp. nov., a marine bacterium of Gamma-proteobacteria isolated from the surface seawater of the South China Sea.</title>
        <authorList>
            <person name="Cheng H."/>
            <person name="Wu Y.-H."/>
            <person name="Xamxidin M."/>
            <person name="Xu X.-W."/>
        </authorList>
    </citation>
    <scope>NUCLEOTIDE SEQUENCE [LARGE SCALE GENOMIC DNA]</scope>
    <source>
        <strain evidence="4 5">NH169-3</strain>
    </source>
</reference>